<feature type="domain" description="S1 motif" evidence="8">
    <location>
        <begin position="132"/>
        <end position="196"/>
    </location>
</feature>
<dbReference type="CDD" id="cd02134">
    <property type="entry name" value="KH-II_NusA_rpt1"/>
    <property type="match status" value="1"/>
</dbReference>
<dbReference type="InterPro" id="IPR036555">
    <property type="entry name" value="NusA_N_sf"/>
</dbReference>
<comment type="subcellular location">
    <subcellularLocation>
        <location evidence="7">Cytoplasm</location>
    </subcellularLocation>
</comment>
<reference evidence="9 10" key="1">
    <citation type="journal article" date="2014" name="PLoS ONE">
        <title>The first complete genome sequence of the class fimbriimonadia in the phylum armatimonadetes.</title>
        <authorList>
            <person name="Hu Z.Y."/>
            <person name="Wang Y.Z."/>
            <person name="Im W.T."/>
            <person name="Wang S.Y."/>
            <person name="Zhao G.P."/>
            <person name="Zheng H.J."/>
            <person name="Quan Z.X."/>
        </authorList>
    </citation>
    <scope>NUCLEOTIDE SEQUENCE [LARGE SCALE GENOMIC DNA]</scope>
    <source>
        <strain evidence="9">Gsoil 348</strain>
    </source>
</reference>
<dbReference type="Pfam" id="PF08529">
    <property type="entry name" value="NusA_N"/>
    <property type="match status" value="1"/>
</dbReference>
<dbReference type="PANTHER" id="PTHR22648:SF0">
    <property type="entry name" value="TRANSCRIPTION TERMINATION_ANTITERMINATION PROTEIN NUSA"/>
    <property type="match status" value="1"/>
</dbReference>
<sequence length="346" mass="38827">MDILQQLNQIAQERDLPLEELQRELEESLAVAYKRFVGASGEVSVKLDPRKGWTASVEKEVVGIVSEPSYQMSLLDARKRNPDAEIGDFIPTEVDPNRFGRIAAQTAKQVLSQKLREAETRRIHDVFHEKIGEVVTGVVSRRDGQSVYVQVNRVEAELPRREQVPTEPYRPNDRIRVYVYKVDDSQRRLRVIVSRTHPNLLRKLFELEVPEISQGVVVIRSVAREPGQRSKVAVTSTDERVDAIGACIGPRGSRVQAIVDELYDEKIDVVPFSEDPRTFITDALSPAKVNSLKLNEAEKSAYVVVPDSQLSLAIGKGGQNVRLAARLTEWKIDIRSESQAAGEGKK</sequence>
<gene>
    <name evidence="7" type="primary">nusA</name>
    <name evidence="9" type="ORF">OP10G_3403</name>
</gene>
<dbReference type="InterPro" id="IPR015946">
    <property type="entry name" value="KH_dom-like_a/b"/>
</dbReference>
<dbReference type="InterPro" id="IPR003029">
    <property type="entry name" value="S1_domain"/>
</dbReference>
<dbReference type="InterPro" id="IPR013735">
    <property type="entry name" value="TF_NusA_N"/>
</dbReference>
<dbReference type="Pfam" id="PF13184">
    <property type="entry name" value="KH_NusA_1st"/>
    <property type="match status" value="1"/>
</dbReference>
<dbReference type="CDD" id="cd22529">
    <property type="entry name" value="KH-II_NusA_rpt2"/>
    <property type="match status" value="1"/>
</dbReference>
<dbReference type="Gene3D" id="3.30.300.20">
    <property type="match status" value="2"/>
</dbReference>
<dbReference type="InterPro" id="IPR010213">
    <property type="entry name" value="TF_NusA"/>
</dbReference>
<keyword evidence="5 7" id="KW-0805">Transcription regulation</keyword>
<dbReference type="SUPFAM" id="SSF54814">
    <property type="entry name" value="Prokaryotic type KH domain (KH-domain type II)"/>
    <property type="match status" value="2"/>
</dbReference>
<keyword evidence="2 7" id="KW-0963">Cytoplasm</keyword>
<evidence type="ECO:0000313" key="10">
    <source>
        <dbReference type="Proteomes" id="UP000027982"/>
    </source>
</evidence>
<dbReference type="NCBIfam" id="TIGR01953">
    <property type="entry name" value="NusA"/>
    <property type="match status" value="1"/>
</dbReference>
<dbReference type="eggNOG" id="COG0195">
    <property type="taxonomic scope" value="Bacteria"/>
</dbReference>
<dbReference type="FunFam" id="3.30.300.20:FF:000002">
    <property type="entry name" value="Transcription termination/antitermination protein NusA"/>
    <property type="match status" value="1"/>
</dbReference>
<dbReference type="STRING" id="661478.OP10G_3403"/>
<dbReference type="PROSITE" id="PS50126">
    <property type="entry name" value="S1"/>
    <property type="match status" value="1"/>
</dbReference>
<proteinExistence type="inferred from homology"/>
<comment type="subunit">
    <text evidence="7">Monomer. Binds directly to the core enzyme of the DNA-dependent RNA polymerase and to nascent RNA.</text>
</comment>
<dbReference type="InterPro" id="IPR025249">
    <property type="entry name" value="TF_NusA_KH_1st"/>
</dbReference>
<dbReference type="Pfam" id="PF00575">
    <property type="entry name" value="S1"/>
    <property type="match status" value="1"/>
</dbReference>
<evidence type="ECO:0000256" key="3">
    <source>
        <dbReference type="ARBA" id="ARBA00022814"/>
    </source>
</evidence>
<comment type="function">
    <text evidence="7">Participates in both transcription termination and antitermination.</text>
</comment>
<evidence type="ECO:0000259" key="8">
    <source>
        <dbReference type="PROSITE" id="PS50126"/>
    </source>
</evidence>
<evidence type="ECO:0000256" key="5">
    <source>
        <dbReference type="ARBA" id="ARBA00023015"/>
    </source>
</evidence>
<keyword evidence="1 7" id="KW-0806">Transcription termination</keyword>
<evidence type="ECO:0000256" key="1">
    <source>
        <dbReference type="ARBA" id="ARBA00022472"/>
    </source>
</evidence>
<dbReference type="AlphaFoldDB" id="A0A068NTJ9"/>
<dbReference type="Proteomes" id="UP000027982">
    <property type="component" value="Chromosome"/>
</dbReference>
<dbReference type="SMART" id="SM00316">
    <property type="entry name" value="S1"/>
    <property type="match status" value="1"/>
</dbReference>
<accession>A0A068NTJ9</accession>
<dbReference type="EMBL" id="CP007139">
    <property type="protein sequence ID" value="AIE86771.1"/>
    <property type="molecule type" value="Genomic_DNA"/>
</dbReference>
<dbReference type="GO" id="GO:0003723">
    <property type="term" value="F:RNA binding"/>
    <property type="evidence" value="ECO:0007669"/>
    <property type="project" value="UniProtKB-UniRule"/>
</dbReference>
<dbReference type="SUPFAM" id="SSF69705">
    <property type="entry name" value="Transcription factor NusA, N-terminal domain"/>
    <property type="match status" value="1"/>
</dbReference>
<evidence type="ECO:0000256" key="7">
    <source>
        <dbReference type="HAMAP-Rule" id="MF_00945"/>
    </source>
</evidence>
<evidence type="ECO:0000256" key="2">
    <source>
        <dbReference type="ARBA" id="ARBA00022490"/>
    </source>
</evidence>
<dbReference type="PANTHER" id="PTHR22648">
    <property type="entry name" value="TRANSCRIPTION TERMINATION FACTOR NUSA"/>
    <property type="match status" value="1"/>
</dbReference>
<dbReference type="HAMAP" id="MF_00945_B">
    <property type="entry name" value="NusA_B"/>
    <property type="match status" value="1"/>
</dbReference>
<dbReference type="HOGENOM" id="CLU_029242_2_2_0"/>
<comment type="similarity">
    <text evidence="7">Belongs to the NusA family.</text>
</comment>
<dbReference type="SUPFAM" id="SSF50249">
    <property type="entry name" value="Nucleic acid-binding proteins"/>
    <property type="match status" value="1"/>
</dbReference>
<keyword evidence="4 7" id="KW-0694">RNA-binding</keyword>
<dbReference type="CDD" id="cd04455">
    <property type="entry name" value="S1_NusA"/>
    <property type="match status" value="1"/>
</dbReference>
<dbReference type="Gene3D" id="3.30.1480.10">
    <property type="entry name" value="NusA, N-terminal domain"/>
    <property type="match status" value="1"/>
</dbReference>
<dbReference type="InterPro" id="IPR009019">
    <property type="entry name" value="KH_sf_prok-type"/>
</dbReference>
<protein>
    <recommendedName>
        <fullName evidence="7">Transcription termination/antitermination protein NusA</fullName>
    </recommendedName>
</protein>
<evidence type="ECO:0000256" key="4">
    <source>
        <dbReference type="ARBA" id="ARBA00022884"/>
    </source>
</evidence>
<dbReference type="GO" id="GO:0006353">
    <property type="term" value="P:DNA-templated transcription termination"/>
    <property type="evidence" value="ECO:0007669"/>
    <property type="project" value="UniProtKB-UniRule"/>
</dbReference>
<keyword evidence="6 7" id="KW-0804">Transcription</keyword>
<dbReference type="GO" id="GO:0031564">
    <property type="term" value="P:transcription antitermination"/>
    <property type="evidence" value="ECO:0007669"/>
    <property type="project" value="UniProtKB-UniRule"/>
</dbReference>
<keyword evidence="10" id="KW-1185">Reference proteome</keyword>
<dbReference type="FunFam" id="3.30.300.20:FF:000005">
    <property type="entry name" value="Transcription termination/antitermination protein NusA"/>
    <property type="match status" value="1"/>
</dbReference>
<dbReference type="RefSeq" id="WP_025229292.1">
    <property type="nucleotide sequence ID" value="NZ_CP007139.1"/>
</dbReference>
<dbReference type="GO" id="GO:0003700">
    <property type="term" value="F:DNA-binding transcription factor activity"/>
    <property type="evidence" value="ECO:0007669"/>
    <property type="project" value="InterPro"/>
</dbReference>
<dbReference type="KEGG" id="fgi:OP10G_3403"/>
<dbReference type="Pfam" id="PF26594">
    <property type="entry name" value="KH_NusA_2nd"/>
    <property type="match status" value="1"/>
</dbReference>
<dbReference type="InterPro" id="IPR012340">
    <property type="entry name" value="NA-bd_OB-fold"/>
</dbReference>
<dbReference type="InterPro" id="IPR030842">
    <property type="entry name" value="TF_NusA_bacterial"/>
</dbReference>
<dbReference type="GO" id="GO:0005829">
    <property type="term" value="C:cytosol"/>
    <property type="evidence" value="ECO:0007669"/>
    <property type="project" value="TreeGrafter"/>
</dbReference>
<dbReference type="OrthoDB" id="9807233at2"/>
<name>A0A068NTJ9_FIMGI</name>
<organism evidence="9 10">
    <name type="scientific">Fimbriimonas ginsengisoli Gsoil 348</name>
    <dbReference type="NCBI Taxonomy" id="661478"/>
    <lineage>
        <taxon>Bacteria</taxon>
        <taxon>Bacillati</taxon>
        <taxon>Armatimonadota</taxon>
        <taxon>Fimbriimonadia</taxon>
        <taxon>Fimbriimonadales</taxon>
        <taxon>Fimbriimonadaceae</taxon>
        <taxon>Fimbriimonas</taxon>
    </lineage>
</organism>
<dbReference type="InterPro" id="IPR058582">
    <property type="entry name" value="KH_NusA_2nd"/>
</dbReference>
<dbReference type="PROSITE" id="PS50084">
    <property type="entry name" value="KH_TYPE_1"/>
    <property type="match status" value="1"/>
</dbReference>
<dbReference type="Gene3D" id="2.40.50.140">
    <property type="entry name" value="Nucleic acid-binding proteins"/>
    <property type="match status" value="1"/>
</dbReference>
<evidence type="ECO:0000313" key="9">
    <source>
        <dbReference type="EMBL" id="AIE86771.1"/>
    </source>
</evidence>
<keyword evidence="3 7" id="KW-0889">Transcription antitermination</keyword>
<evidence type="ECO:0000256" key="6">
    <source>
        <dbReference type="ARBA" id="ARBA00023163"/>
    </source>
</evidence>